<dbReference type="GeneID" id="5035599"/>
<accession>A0DHA0</accession>
<reference evidence="2 3" key="1">
    <citation type="journal article" date="2006" name="Nature">
        <title>Global trends of whole-genome duplications revealed by the ciliate Paramecium tetraurelia.</title>
        <authorList>
            <consortium name="Genoscope"/>
            <person name="Aury J.-M."/>
            <person name="Jaillon O."/>
            <person name="Duret L."/>
            <person name="Noel B."/>
            <person name="Jubin C."/>
            <person name="Porcel B.M."/>
            <person name="Segurens B."/>
            <person name="Daubin V."/>
            <person name="Anthouard V."/>
            <person name="Aiach N."/>
            <person name="Arnaiz O."/>
            <person name="Billaut A."/>
            <person name="Beisson J."/>
            <person name="Blanc I."/>
            <person name="Bouhouche K."/>
            <person name="Camara F."/>
            <person name="Duharcourt S."/>
            <person name="Guigo R."/>
            <person name="Gogendeau D."/>
            <person name="Katinka M."/>
            <person name="Keller A.-M."/>
            <person name="Kissmehl R."/>
            <person name="Klotz C."/>
            <person name="Koll F."/>
            <person name="Le Moue A."/>
            <person name="Lepere C."/>
            <person name="Malinsky S."/>
            <person name="Nowacki M."/>
            <person name="Nowak J.K."/>
            <person name="Plattner H."/>
            <person name="Poulain J."/>
            <person name="Ruiz F."/>
            <person name="Serrano V."/>
            <person name="Zagulski M."/>
            <person name="Dessen P."/>
            <person name="Betermier M."/>
            <person name="Weissenbach J."/>
            <person name="Scarpelli C."/>
            <person name="Schachter V."/>
            <person name="Sperling L."/>
            <person name="Meyer E."/>
            <person name="Cohen J."/>
            <person name="Wincker P."/>
        </authorList>
    </citation>
    <scope>NUCLEOTIDE SEQUENCE [LARGE SCALE GENOMIC DNA]</scope>
    <source>
        <strain evidence="2 3">Stock d4-2</strain>
    </source>
</reference>
<evidence type="ECO:0000256" key="1">
    <source>
        <dbReference type="SAM" id="MobiDB-lite"/>
    </source>
</evidence>
<dbReference type="Proteomes" id="UP000000600">
    <property type="component" value="Unassembled WGS sequence"/>
</dbReference>
<proteinExistence type="predicted"/>
<gene>
    <name evidence="2" type="ORF">GSPATT00016804001</name>
</gene>
<feature type="compositionally biased region" description="Polar residues" evidence="1">
    <location>
        <begin position="39"/>
        <end position="54"/>
    </location>
</feature>
<dbReference type="KEGG" id="ptm:GSPATT00016804001"/>
<keyword evidence="3" id="KW-1185">Reference proteome</keyword>
<dbReference type="HOGENOM" id="CLU_1910724_0_0_1"/>
<dbReference type="InParanoid" id="A0DHA0"/>
<dbReference type="AlphaFoldDB" id="A0DHA0"/>
<name>A0DHA0_PARTE</name>
<evidence type="ECO:0000313" key="3">
    <source>
        <dbReference type="Proteomes" id="UP000000600"/>
    </source>
</evidence>
<organism evidence="2 3">
    <name type="scientific">Paramecium tetraurelia</name>
    <dbReference type="NCBI Taxonomy" id="5888"/>
    <lineage>
        <taxon>Eukaryota</taxon>
        <taxon>Sar</taxon>
        <taxon>Alveolata</taxon>
        <taxon>Ciliophora</taxon>
        <taxon>Intramacronucleata</taxon>
        <taxon>Oligohymenophorea</taxon>
        <taxon>Peniculida</taxon>
        <taxon>Parameciidae</taxon>
        <taxon>Paramecium</taxon>
    </lineage>
</organism>
<protein>
    <submittedName>
        <fullName evidence="2">Uncharacterized protein</fullName>
    </submittedName>
</protein>
<evidence type="ECO:0000313" key="2">
    <source>
        <dbReference type="EMBL" id="CAK82417.1"/>
    </source>
</evidence>
<dbReference type="RefSeq" id="XP_001449814.1">
    <property type="nucleotide sequence ID" value="XM_001449777.1"/>
</dbReference>
<feature type="region of interest" description="Disordered" evidence="1">
    <location>
        <begin position="26"/>
        <end position="54"/>
    </location>
</feature>
<sequence length="133" mass="15234">MNYQINQIKQERKRNNLLRENEKLKNEQRATRRSVAAHNMTSNNIKTGSTYRNPINNISTIGLQKLSPTHSNNTSTSSANISVLKKNNLADITNYEKTAPLTQQSFQNSKYYFYGNQQGQNDDSMIGQSDFQK</sequence>
<dbReference type="EMBL" id="CT868430">
    <property type="protein sequence ID" value="CAK82417.1"/>
    <property type="molecule type" value="Genomic_DNA"/>
</dbReference>